<dbReference type="RefSeq" id="WP_192904912.1">
    <property type="nucleotide sequence ID" value="NZ_JADBFD010000001.1"/>
</dbReference>
<dbReference type="PANTHER" id="PTHR10422">
    <property type="entry name" value="CYTOCHROME C OXIDASE SUBUNIT 1"/>
    <property type="match status" value="1"/>
</dbReference>
<comment type="caution">
    <text evidence="4">The sequence shown here is derived from an EMBL/GenBank/DDBJ whole genome shotgun (WGS) entry which is preliminary data.</text>
</comment>
<dbReference type="PANTHER" id="PTHR10422:SF43">
    <property type="entry name" value="NITRIC OXIDE REDUCTASE SUBUNIT B"/>
    <property type="match status" value="1"/>
</dbReference>
<keyword evidence="2" id="KW-1133">Transmembrane helix</keyword>
<keyword evidence="1" id="KW-0679">Respiratory chain</keyword>
<feature type="transmembrane region" description="Helical" evidence="2">
    <location>
        <begin position="124"/>
        <end position="144"/>
    </location>
</feature>
<sequence length="440" mass="49738">MVYKSQRIANWYFTIALLLFVLQVIMGLWLISNYVFTIPQSIVDVFPFATARAMHTNLLVLWMLLGFMGGTYYIVPEETGSEIWSPGLAWFQLVALVATGVVALVGFAFGWIQGRPLLEIPRPLDIVVVIGALVFLFNVGMTMFLARRWTAIQGTLLGGLVFLALLYLFGIPFYSNEVIDWYYWWWVIHLWVEGAWELVTGAIMAFVLMRLTGVDRQVVEKWLYIEVGLFLFTGIAGTGHHYYWIGAPTYWLWVGGIFSALEPLPILLMVIDTMNHVRHRKTQIVNPHTWTIAVGCAVLHLIGAGIWGFAHTLPQINYYTHGSQVTVSHGHLAFFGAYALLNLMVFYYAMPRLKGIGIYKPTRAKLGFWTMCSAMMLMGLTFGIAGVLQSYLERVLGMGYMTAQSYMWLWMAVTLVLGVFFLAGVVITVFDLLFPKAAEL</sequence>
<gene>
    <name evidence="4" type="ORF">IIE05_00150</name>
</gene>
<dbReference type="PROSITE" id="PS50855">
    <property type="entry name" value="COX1"/>
    <property type="match status" value="1"/>
</dbReference>
<keyword evidence="1" id="KW-0249">Electron transport</keyword>
<evidence type="ECO:0000313" key="4">
    <source>
        <dbReference type="EMBL" id="MBE2886375.1"/>
    </source>
</evidence>
<dbReference type="InterPro" id="IPR000883">
    <property type="entry name" value="Cyt_C_Oxase_1"/>
</dbReference>
<feature type="transmembrane region" description="Helical" evidence="2">
    <location>
        <begin position="408"/>
        <end position="434"/>
    </location>
</feature>
<dbReference type="SUPFAM" id="SSF81442">
    <property type="entry name" value="Cytochrome c oxidase subunit I-like"/>
    <property type="match status" value="1"/>
</dbReference>
<dbReference type="Pfam" id="PF00115">
    <property type="entry name" value="COX1"/>
    <property type="match status" value="1"/>
</dbReference>
<feature type="domain" description="Cytochrome oxidase subunit I profile" evidence="3">
    <location>
        <begin position="1"/>
        <end position="440"/>
    </location>
</feature>
<dbReference type="EMBL" id="JADBFD010000001">
    <property type="protein sequence ID" value="MBE2886375.1"/>
    <property type="molecule type" value="Genomic_DNA"/>
</dbReference>
<protein>
    <submittedName>
        <fullName evidence="4">Cbb3-type cytochrome c oxidase subunit I</fullName>
    </submittedName>
</protein>
<feature type="transmembrane region" description="Helical" evidence="2">
    <location>
        <begin position="366"/>
        <end position="388"/>
    </location>
</feature>
<feature type="transmembrane region" description="Helical" evidence="2">
    <location>
        <begin position="156"/>
        <end position="175"/>
    </location>
</feature>
<evidence type="ECO:0000256" key="2">
    <source>
        <dbReference type="SAM" id="Phobius"/>
    </source>
</evidence>
<dbReference type="Proteomes" id="UP000618926">
    <property type="component" value="Unassembled WGS sequence"/>
</dbReference>
<feature type="transmembrane region" description="Helical" evidence="2">
    <location>
        <begin position="223"/>
        <end position="244"/>
    </location>
</feature>
<name>A0ABR9NQ38_9BACT</name>
<evidence type="ECO:0000256" key="1">
    <source>
        <dbReference type="ARBA" id="ARBA00022660"/>
    </source>
</evidence>
<keyword evidence="2" id="KW-0472">Membrane</keyword>
<feature type="transmembrane region" description="Helical" evidence="2">
    <location>
        <begin position="250"/>
        <end position="271"/>
    </location>
</feature>
<reference evidence="4 5" key="1">
    <citation type="submission" date="2020-10" db="EMBL/GenBank/DDBJ databases">
        <title>Investigation of anaerobic biodegradation of phenanthrene by a sulfate-dependent Geobacter anodireducens strain PheS2.</title>
        <authorList>
            <person name="Zhang Z."/>
        </authorList>
    </citation>
    <scope>NUCLEOTIDE SEQUENCE [LARGE SCALE GENOMIC DNA]</scope>
    <source>
        <strain evidence="4 5">PheS2</strain>
    </source>
</reference>
<keyword evidence="5" id="KW-1185">Reference proteome</keyword>
<feature type="transmembrane region" description="Helical" evidence="2">
    <location>
        <begin position="292"/>
        <end position="310"/>
    </location>
</feature>
<proteinExistence type="predicted"/>
<dbReference type="Gene3D" id="1.20.210.10">
    <property type="entry name" value="Cytochrome c oxidase-like, subunit I domain"/>
    <property type="match status" value="1"/>
</dbReference>
<feature type="transmembrane region" description="Helical" evidence="2">
    <location>
        <begin position="56"/>
        <end position="75"/>
    </location>
</feature>
<dbReference type="InterPro" id="IPR036927">
    <property type="entry name" value="Cyt_c_oxase-like_su1_sf"/>
</dbReference>
<organism evidence="4 5">
    <name type="scientific">Geobacter anodireducens</name>
    <dbReference type="NCBI Taxonomy" id="1340425"/>
    <lineage>
        <taxon>Bacteria</taxon>
        <taxon>Pseudomonadati</taxon>
        <taxon>Thermodesulfobacteriota</taxon>
        <taxon>Desulfuromonadia</taxon>
        <taxon>Geobacterales</taxon>
        <taxon>Geobacteraceae</taxon>
        <taxon>Geobacter</taxon>
    </lineage>
</organism>
<feature type="transmembrane region" description="Helical" evidence="2">
    <location>
        <begin position="330"/>
        <end position="350"/>
    </location>
</feature>
<keyword evidence="2" id="KW-0812">Transmembrane</keyword>
<evidence type="ECO:0000313" key="5">
    <source>
        <dbReference type="Proteomes" id="UP000618926"/>
    </source>
</evidence>
<keyword evidence="1" id="KW-0813">Transport</keyword>
<accession>A0ABR9NQ38</accession>
<evidence type="ECO:0000259" key="3">
    <source>
        <dbReference type="PROSITE" id="PS50855"/>
    </source>
</evidence>
<feature type="transmembrane region" description="Helical" evidence="2">
    <location>
        <begin position="87"/>
        <end position="112"/>
    </location>
</feature>
<feature type="transmembrane region" description="Helical" evidence="2">
    <location>
        <begin position="12"/>
        <end position="36"/>
    </location>
</feature>
<dbReference type="InterPro" id="IPR023616">
    <property type="entry name" value="Cyt_c_oxase-like_su1_dom"/>
</dbReference>
<feature type="transmembrane region" description="Helical" evidence="2">
    <location>
        <begin position="181"/>
        <end position="211"/>
    </location>
</feature>